<evidence type="ECO:0000256" key="7">
    <source>
        <dbReference type="ARBA" id="ARBA00022927"/>
    </source>
</evidence>
<reference evidence="12" key="1">
    <citation type="submission" date="2015-07" db="EMBL/GenBank/DDBJ databases">
        <title>Transcriptome Assembly of Anthurium amnicola.</title>
        <authorList>
            <person name="Suzuki J."/>
        </authorList>
    </citation>
    <scope>NUCLEOTIDE SEQUENCE</scope>
</reference>
<keyword evidence="7" id="KW-0653">Protein transport</keyword>
<comment type="similarity">
    <text evidence="3">Belongs to the Tom20 family.</text>
</comment>
<comment type="subcellular location">
    <subcellularLocation>
        <location evidence="2">Mitochondrion outer membrane</location>
        <topology evidence="2">Single-pass membrane protein</topology>
    </subcellularLocation>
</comment>
<dbReference type="InterPro" id="IPR011990">
    <property type="entry name" value="TPR-like_helical_dom_sf"/>
</dbReference>
<evidence type="ECO:0000256" key="5">
    <source>
        <dbReference type="ARBA" id="ARBA00022692"/>
    </source>
</evidence>
<evidence type="ECO:0000256" key="8">
    <source>
        <dbReference type="ARBA" id="ARBA00022989"/>
    </source>
</evidence>
<dbReference type="InterPro" id="IPR010547">
    <property type="entry name" value="TOM20_imprt_rcpt"/>
</dbReference>
<feature type="transmembrane region" description="Helical" evidence="11">
    <location>
        <begin position="215"/>
        <end position="232"/>
    </location>
</feature>
<keyword evidence="4" id="KW-0813">Transport</keyword>
<dbReference type="EMBL" id="GDJX01000151">
    <property type="protein sequence ID" value="JAT67785.1"/>
    <property type="molecule type" value="Transcribed_RNA"/>
</dbReference>
<dbReference type="SUPFAM" id="SSF48452">
    <property type="entry name" value="TPR-like"/>
    <property type="match status" value="1"/>
</dbReference>
<evidence type="ECO:0000313" key="12">
    <source>
        <dbReference type="EMBL" id="JAT67785.1"/>
    </source>
</evidence>
<dbReference type="PANTHER" id="PTHR32409">
    <property type="entry name" value="MITOCHONDRIAL IMPORT RECEPTOR SUBUNIT TOM20-1-RELATED"/>
    <property type="match status" value="1"/>
</dbReference>
<dbReference type="GO" id="GO:0005742">
    <property type="term" value="C:mitochondrial outer membrane translocase complex"/>
    <property type="evidence" value="ECO:0007669"/>
    <property type="project" value="InterPro"/>
</dbReference>
<comment type="function">
    <text evidence="1">Central component of the receptor complex responsible for the recognition and translocation of cytosolically synthesized mitochondrial preproteins. Together with TOM22 functions as the transit peptide receptor at the surface of the mitochondrion outer membrane and facilitates the movement of preproteins into the translocation pore.</text>
</comment>
<sequence length="242" mass="26739">EILETPFAPNRRWPALRKASELVIIRVRKSVGSGRAASTMDMPQSDFDRLLFFEATRKASEANYAKNPLDADNLTRWGGALLELSQFQGGAEGVKMVKEAISKLEEALEVNPRKHDTLWCLGNAHTHNAFLSTDQDMAKVCFTKATECFQQAVEEDPGNDLYMKSLEMTVKFSQAPELHLEIQKQAINQQAAAAAPSASNTKVSKKKSSDLKYDICGWIILAVGIVAWLGMAKSHVPPPPPR</sequence>
<evidence type="ECO:0000256" key="9">
    <source>
        <dbReference type="ARBA" id="ARBA00023128"/>
    </source>
</evidence>
<proteinExistence type="inferred from homology"/>
<name>A0A1D1ZM20_9ARAE</name>
<keyword evidence="9" id="KW-0496">Mitochondrion</keyword>
<evidence type="ECO:0000256" key="3">
    <source>
        <dbReference type="ARBA" id="ARBA00005792"/>
    </source>
</evidence>
<organism evidence="12">
    <name type="scientific">Anthurium amnicola</name>
    <dbReference type="NCBI Taxonomy" id="1678845"/>
    <lineage>
        <taxon>Eukaryota</taxon>
        <taxon>Viridiplantae</taxon>
        <taxon>Streptophyta</taxon>
        <taxon>Embryophyta</taxon>
        <taxon>Tracheophyta</taxon>
        <taxon>Spermatophyta</taxon>
        <taxon>Magnoliopsida</taxon>
        <taxon>Liliopsida</taxon>
        <taxon>Araceae</taxon>
        <taxon>Pothoideae</taxon>
        <taxon>Potheae</taxon>
        <taxon>Anthurium</taxon>
    </lineage>
</organism>
<dbReference type="Gene3D" id="1.25.40.10">
    <property type="entry name" value="Tetratricopeptide repeat domain"/>
    <property type="match status" value="1"/>
</dbReference>
<keyword evidence="6" id="KW-1000">Mitochondrion outer membrane</keyword>
<evidence type="ECO:0000256" key="11">
    <source>
        <dbReference type="SAM" id="Phobius"/>
    </source>
</evidence>
<keyword evidence="10 11" id="KW-0472">Membrane</keyword>
<evidence type="ECO:0000256" key="4">
    <source>
        <dbReference type="ARBA" id="ARBA00022448"/>
    </source>
</evidence>
<gene>
    <name evidence="12" type="primary">TOM20_2</name>
    <name evidence="12" type="ORF">g.83291</name>
</gene>
<dbReference type="PANTHER" id="PTHR32409:SF7">
    <property type="entry name" value="MITOCHONDRIAL IMPORT RECEPTOR SUBUNIT TOM20"/>
    <property type="match status" value="1"/>
</dbReference>
<dbReference type="AlphaFoldDB" id="A0A1D1ZM20"/>
<feature type="non-terminal residue" evidence="12">
    <location>
        <position position="1"/>
    </location>
</feature>
<accession>A0A1D1ZM20</accession>
<keyword evidence="5 11" id="KW-0812">Transmembrane</keyword>
<evidence type="ECO:0000256" key="6">
    <source>
        <dbReference type="ARBA" id="ARBA00022787"/>
    </source>
</evidence>
<evidence type="ECO:0000256" key="2">
    <source>
        <dbReference type="ARBA" id="ARBA00004572"/>
    </source>
</evidence>
<dbReference type="Pfam" id="PF06552">
    <property type="entry name" value="TOM20_plant"/>
    <property type="match status" value="1"/>
</dbReference>
<dbReference type="GO" id="GO:0045040">
    <property type="term" value="P:protein insertion into mitochondrial outer membrane"/>
    <property type="evidence" value="ECO:0007669"/>
    <property type="project" value="InterPro"/>
</dbReference>
<dbReference type="GO" id="GO:0015031">
    <property type="term" value="P:protein transport"/>
    <property type="evidence" value="ECO:0007669"/>
    <property type="project" value="UniProtKB-KW"/>
</dbReference>
<evidence type="ECO:0000256" key="10">
    <source>
        <dbReference type="ARBA" id="ARBA00023136"/>
    </source>
</evidence>
<keyword evidence="12" id="KW-0675">Receptor</keyword>
<evidence type="ECO:0000256" key="1">
    <source>
        <dbReference type="ARBA" id="ARBA00003450"/>
    </source>
</evidence>
<protein>
    <submittedName>
        <fullName evidence="12">Mitochondrial import receptor subunit TOM20</fullName>
    </submittedName>
</protein>
<keyword evidence="8 11" id="KW-1133">Transmembrane helix</keyword>